<dbReference type="InterPro" id="IPR003959">
    <property type="entry name" value="ATPase_AAA_core"/>
</dbReference>
<dbReference type="GO" id="GO:0005524">
    <property type="term" value="F:ATP binding"/>
    <property type="evidence" value="ECO:0007669"/>
    <property type="project" value="InterPro"/>
</dbReference>
<proteinExistence type="predicted"/>
<dbReference type="GO" id="GO:0016887">
    <property type="term" value="F:ATP hydrolysis activity"/>
    <property type="evidence" value="ECO:0007669"/>
    <property type="project" value="InterPro"/>
</dbReference>
<gene>
    <name evidence="2" type="ORF">E3T27_10400</name>
</gene>
<dbReference type="Gene3D" id="3.40.50.300">
    <property type="entry name" value="P-loop containing nucleotide triphosphate hydrolases"/>
    <property type="match status" value="2"/>
</dbReference>
<dbReference type="InterPro" id="IPR027417">
    <property type="entry name" value="P-loop_NTPase"/>
</dbReference>
<dbReference type="OrthoDB" id="104167at2"/>
<accession>A0A4R8ZFA5</accession>
<dbReference type="PANTHER" id="PTHR43581:SF2">
    <property type="entry name" value="EXCINUCLEASE ATPASE SUBUNIT"/>
    <property type="match status" value="1"/>
</dbReference>
<keyword evidence="3" id="KW-1185">Reference proteome</keyword>
<evidence type="ECO:0000259" key="1">
    <source>
        <dbReference type="Pfam" id="PF13304"/>
    </source>
</evidence>
<protein>
    <recommendedName>
        <fullName evidence="1">ATPase AAA-type core domain-containing protein</fullName>
    </recommendedName>
</protein>
<dbReference type="EMBL" id="SOGT01000012">
    <property type="protein sequence ID" value="TFD25171.1"/>
    <property type="molecule type" value="Genomic_DNA"/>
</dbReference>
<dbReference type="AlphaFoldDB" id="A0A4R8ZFA5"/>
<evidence type="ECO:0000313" key="3">
    <source>
        <dbReference type="Proteomes" id="UP000298424"/>
    </source>
</evidence>
<organism evidence="2 3">
    <name type="scientific">Cryobacterium lyxosi</name>
    <dbReference type="NCBI Taxonomy" id="1259228"/>
    <lineage>
        <taxon>Bacteria</taxon>
        <taxon>Bacillati</taxon>
        <taxon>Actinomycetota</taxon>
        <taxon>Actinomycetes</taxon>
        <taxon>Micrococcales</taxon>
        <taxon>Microbacteriaceae</taxon>
        <taxon>Cryobacterium</taxon>
    </lineage>
</organism>
<comment type="caution">
    <text evidence="2">The sequence shown here is derived from an EMBL/GenBank/DDBJ whole genome shotgun (WGS) entry which is preliminary data.</text>
</comment>
<name>A0A4R8ZFA5_9MICO</name>
<reference evidence="2 3" key="1">
    <citation type="submission" date="2019-03" db="EMBL/GenBank/DDBJ databases">
        <title>Genomics of glacier-inhabiting Cryobacterium strains.</title>
        <authorList>
            <person name="Liu Q."/>
            <person name="Xin Y.-H."/>
        </authorList>
    </citation>
    <scope>NUCLEOTIDE SEQUENCE [LARGE SCALE GENOMIC DNA]</scope>
    <source>
        <strain evidence="2 3">TMT1-1</strain>
    </source>
</reference>
<feature type="domain" description="ATPase AAA-type core" evidence="1">
    <location>
        <begin position="77"/>
        <end position="372"/>
    </location>
</feature>
<dbReference type="InterPro" id="IPR051396">
    <property type="entry name" value="Bact_Antivir_Def_Nuclease"/>
</dbReference>
<dbReference type="Proteomes" id="UP000298424">
    <property type="component" value="Unassembled WGS sequence"/>
</dbReference>
<evidence type="ECO:0000313" key="2">
    <source>
        <dbReference type="EMBL" id="TFD25171.1"/>
    </source>
</evidence>
<dbReference type="SUPFAM" id="SSF52540">
    <property type="entry name" value="P-loop containing nucleoside triphosphate hydrolases"/>
    <property type="match status" value="1"/>
</dbReference>
<sequence>MYSWKHKSGSANITRKTTKVVAGGRPKFNRGNTMSTDFEKLHGMAQSGALEPYIRHIRFPRFKNLEDGLRIEFTYPITALVGPNGTNKSSILRALQGCPDSYNIGNSWFSTSLDPDMAPNRYIHGYRVPSGSVVEVIKSRVDKAGRTEDYFETSAPRRRDQMAVMPERDATPATDQAHRNKTRWAAVKKDVHYIDFRQELPAYDIQFYFNWRGKKNSPADKKRMIRQRATHVATALNELEKSHDYYRKNRILEPAEQLQQADVDMVSEILGRKYSSIRLVKHDLFEAEGYTAKLETDHLSYSEAFAGSGEFAAIMLVRTLAAAKDHALVLIDEPEVSLHPGAQRNLVRAIAKIAVSKKLQVVIATHSPSILEELPPAAIKILDFNTASGRVQILAQEASPSEAFNRIGATVNKREIYVEDDLAAAIIERAAKLKNYDFAQTIKVIPLVGGAQTILTRIIPSLAVASSNALVILDGDQRPALAIRDSQTVSDAELEAELAKLGIGDKHILRNGGSGDGDLETLLRRRQVLKWINAHLRFLPGRTPEELLCALIEVVVPLGANPKGYWVKATARELDSPAGELPKAREILATQQRALARVRGDNRYVIDILGSLILP</sequence>
<dbReference type="Pfam" id="PF13304">
    <property type="entry name" value="AAA_21"/>
    <property type="match status" value="1"/>
</dbReference>
<dbReference type="PANTHER" id="PTHR43581">
    <property type="entry name" value="ATP/GTP PHOSPHATASE"/>
    <property type="match status" value="1"/>
</dbReference>